<dbReference type="GO" id="GO:0008782">
    <property type="term" value="F:adenosylhomocysteine nucleosidase activity"/>
    <property type="evidence" value="ECO:0007669"/>
    <property type="project" value="TreeGrafter"/>
</dbReference>
<dbReference type="PANTHER" id="PTHR46832:SF1">
    <property type="entry name" value="5'-METHYLTHIOADENOSINE_S-ADENOSYLHOMOCYSTEINE NUCLEOSIDASE"/>
    <property type="match status" value="1"/>
</dbReference>
<dbReference type="PANTHER" id="PTHR46832">
    <property type="entry name" value="5'-METHYLTHIOADENOSINE/S-ADENOSYLHOMOCYSTEINE NUCLEOSIDASE"/>
    <property type="match status" value="1"/>
</dbReference>
<dbReference type="AlphaFoldDB" id="A0A5B7WTP0"/>
<dbReference type="GO" id="GO:0005829">
    <property type="term" value="C:cytosol"/>
    <property type="evidence" value="ECO:0007669"/>
    <property type="project" value="TreeGrafter"/>
</dbReference>
<dbReference type="Gene3D" id="3.40.50.1580">
    <property type="entry name" value="Nucleoside phosphorylase domain"/>
    <property type="match status" value="1"/>
</dbReference>
<gene>
    <name evidence="2" type="ORF">GcLGCM259_0869</name>
</gene>
<dbReference type="GO" id="GO:0008930">
    <property type="term" value="F:methylthioadenosine nucleosidase activity"/>
    <property type="evidence" value="ECO:0007669"/>
    <property type="project" value="TreeGrafter"/>
</dbReference>
<dbReference type="InterPro" id="IPR035994">
    <property type="entry name" value="Nucleoside_phosphorylase_sf"/>
</dbReference>
<keyword evidence="3" id="KW-1185">Reference proteome</keyword>
<proteinExistence type="predicted"/>
<dbReference type="Pfam" id="PF01048">
    <property type="entry name" value="PNP_UDP_1"/>
    <property type="match status" value="1"/>
</dbReference>
<sequence>MPDQKSLYVFAHPGEATAFSDVEHLVTGIGKINAATALAGALAQGDIQRVVVLGTAGVVADGADRPDMDTVYQVTRVLQHDFPLETEPLAPSGELIVPEHQLTMATGDVFVSDDHQRSRIAGSGAALVDMEGYAYASICQRFNVPLQIFKVPSDFADSSTTIEDWLSVVARKSAQLRTFWEQHLNDGALVG</sequence>
<name>A0A5B7WTP0_9MICC</name>
<feature type="domain" description="Nucleoside phosphorylase" evidence="1">
    <location>
        <begin position="97"/>
        <end position="176"/>
    </location>
</feature>
<reference evidence="2 3" key="1">
    <citation type="submission" date="2018-12" db="EMBL/GenBank/DDBJ databases">
        <title>Complete Genome Sequence of Glutamicibacter creatinolyticus strain LGCM259,isolated from an abscess of a 12-year-old mare in Italy.</title>
        <authorList>
            <person name="Santos R.G."/>
            <person name="Silva A.L."/>
            <person name="Seyffert N."/>
            <person name="Castro T.L.P."/>
            <person name="Attili A.R."/>
            <person name="Rifici C."/>
            <person name="Mazzullo G."/>
            <person name="Brenig B."/>
            <person name="Venanzi F."/>
            <person name="Azevedo V."/>
        </authorList>
    </citation>
    <scope>NUCLEOTIDE SEQUENCE [LARGE SCALE GENOMIC DNA]</scope>
    <source>
        <strain evidence="2 3">LGCM 259</strain>
    </source>
</reference>
<dbReference type="EMBL" id="CP034412">
    <property type="protein sequence ID" value="QCY46625.1"/>
    <property type="molecule type" value="Genomic_DNA"/>
</dbReference>
<evidence type="ECO:0000259" key="1">
    <source>
        <dbReference type="Pfam" id="PF01048"/>
    </source>
</evidence>
<evidence type="ECO:0000313" key="2">
    <source>
        <dbReference type="EMBL" id="QCY46625.1"/>
    </source>
</evidence>
<evidence type="ECO:0000313" key="3">
    <source>
        <dbReference type="Proteomes" id="UP000307000"/>
    </source>
</evidence>
<organism evidence="2 3">
    <name type="scientific">Glutamicibacter creatinolyticus</name>
    <dbReference type="NCBI Taxonomy" id="162496"/>
    <lineage>
        <taxon>Bacteria</taxon>
        <taxon>Bacillati</taxon>
        <taxon>Actinomycetota</taxon>
        <taxon>Actinomycetes</taxon>
        <taxon>Micrococcales</taxon>
        <taxon>Micrococcaceae</taxon>
        <taxon>Glutamicibacter</taxon>
    </lineage>
</organism>
<dbReference type="GO" id="GO:0019284">
    <property type="term" value="P:L-methionine salvage from S-adenosylmethionine"/>
    <property type="evidence" value="ECO:0007669"/>
    <property type="project" value="TreeGrafter"/>
</dbReference>
<accession>A0A5B7WTP0</accession>
<dbReference type="InterPro" id="IPR000845">
    <property type="entry name" value="Nucleoside_phosphorylase_d"/>
</dbReference>
<protein>
    <submittedName>
        <fullName evidence="2">Purine-nucleoside phosphorylase</fullName>
    </submittedName>
</protein>
<dbReference type="Proteomes" id="UP000307000">
    <property type="component" value="Chromosome"/>
</dbReference>
<dbReference type="GO" id="GO:0009116">
    <property type="term" value="P:nucleoside metabolic process"/>
    <property type="evidence" value="ECO:0007669"/>
    <property type="project" value="InterPro"/>
</dbReference>
<dbReference type="SUPFAM" id="SSF53167">
    <property type="entry name" value="Purine and uridine phosphorylases"/>
    <property type="match status" value="1"/>
</dbReference>
<dbReference type="RefSeq" id="WP_138927173.1">
    <property type="nucleotide sequence ID" value="NZ_CP034412.1"/>
</dbReference>
<dbReference type="KEGG" id="gcr:GcLGCM259_0869"/>